<dbReference type="PROSITE" id="PS50937">
    <property type="entry name" value="HTH_MERR_2"/>
    <property type="match status" value="1"/>
</dbReference>
<keyword evidence="3" id="KW-1133">Transmembrane helix</keyword>
<comment type="caution">
    <text evidence="5">The sequence shown here is derived from an EMBL/GenBank/DDBJ whole genome shotgun (WGS) entry which is preliminary data.</text>
</comment>
<feature type="region of interest" description="Disordered" evidence="2">
    <location>
        <begin position="230"/>
        <end position="254"/>
    </location>
</feature>
<dbReference type="SMART" id="SM00422">
    <property type="entry name" value="HTH_MERR"/>
    <property type="match status" value="1"/>
</dbReference>
<protein>
    <submittedName>
        <fullName evidence="5">MerR family transcriptional regulator</fullName>
    </submittedName>
</protein>
<feature type="region of interest" description="Disordered" evidence="2">
    <location>
        <begin position="89"/>
        <end position="130"/>
    </location>
</feature>
<dbReference type="EMBL" id="BAAATJ010000008">
    <property type="protein sequence ID" value="GAA2397121.1"/>
    <property type="molecule type" value="Genomic_DNA"/>
</dbReference>
<proteinExistence type="predicted"/>
<keyword evidence="3" id="KW-0472">Membrane</keyword>
<sequence>MRIGELSRRTGVSVPTIKFYVREGLLPPGRLTSPNQAHYDEEHERRLRLIRALIGIGGLSVAAVADVLAAIDDPSRPVHAVLGMTTGSIAGHGAGGSAGRGGDRSGKGGEEAGEDGEDGSEGGGDDEETAAARAEVEALVARRGWRVNPRRSAAQSLVEAVAAMARVGHGDFFERVVEAYADAAELIARADLEYVSGRTDRDSLVEGVVVGTLLGDKVIAAMRRLAQADASARRFDDGPDPADGPAGTGGGAPE</sequence>
<dbReference type="Pfam" id="PF13411">
    <property type="entry name" value="MerR_1"/>
    <property type="match status" value="1"/>
</dbReference>
<dbReference type="InterPro" id="IPR000551">
    <property type="entry name" value="MerR-type_HTH_dom"/>
</dbReference>
<feature type="transmembrane region" description="Helical" evidence="3">
    <location>
        <begin position="49"/>
        <end position="71"/>
    </location>
</feature>
<evidence type="ECO:0000256" key="1">
    <source>
        <dbReference type="ARBA" id="ARBA00023125"/>
    </source>
</evidence>
<organism evidence="5 6">
    <name type="scientific">Streptomyces glaucosporus</name>
    <dbReference type="NCBI Taxonomy" id="284044"/>
    <lineage>
        <taxon>Bacteria</taxon>
        <taxon>Bacillati</taxon>
        <taxon>Actinomycetota</taxon>
        <taxon>Actinomycetes</taxon>
        <taxon>Kitasatosporales</taxon>
        <taxon>Streptomycetaceae</taxon>
        <taxon>Streptomyces</taxon>
    </lineage>
</organism>
<dbReference type="PANTHER" id="PTHR30204">
    <property type="entry name" value="REDOX-CYCLING DRUG-SENSING TRANSCRIPTIONAL ACTIVATOR SOXR"/>
    <property type="match status" value="1"/>
</dbReference>
<keyword evidence="6" id="KW-1185">Reference proteome</keyword>
<evidence type="ECO:0000313" key="5">
    <source>
        <dbReference type="EMBL" id="GAA2397121.1"/>
    </source>
</evidence>
<feature type="compositionally biased region" description="Basic and acidic residues" evidence="2">
    <location>
        <begin position="101"/>
        <end position="110"/>
    </location>
</feature>
<dbReference type="Gene3D" id="1.10.1660.10">
    <property type="match status" value="1"/>
</dbReference>
<dbReference type="Proteomes" id="UP001500058">
    <property type="component" value="Unassembled WGS sequence"/>
</dbReference>
<evidence type="ECO:0000313" key="6">
    <source>
        <dbReference type="Proteomes" id="UP001500058"/>
    </source>
</evidence>
<gene>
    <name evidence="5" type="ORF">GCM10010420_23670</name>
</gene>
<feature type="domain" description="HTH merR-type" evidence="4">
    <location>
        <begin position="1"/>
        <end position="70"/>
    </location>
</feature>
<evidence type="ECO:0000256" key="2">
    <source>
        <dbReference type="SAM" id="MobiDB-lite"/>
    </source>
</evidence>
<accession>A0ABP5V9B5</accession>
<keyword evidence="3" id="KW-0812">Transmembrane</keyword>
<dbReference type="PANTHER" id="PTHR30204:SF98">
    <property type="entry name" value="HTH-TYPE TRANSCRIPTIONAL REGULATOR ADHR"/>
    <property type="match status" value="1"/>
</dbReference>
<dbReference type="PRINTS" id="PR00040">
    <property type="entry name" value="HTHMERR"/>
</dbReference>
<dbReference type="InterPro" id="IPR047057">
    <property type="entry name" value="MerR_fam"/>
</dbReference>
<dbReference type="InterPro" id="IPR009061">
    <property type="entry name" value="DNA-bd_dom_put_sf"/>
</dbReference>
<dbReference type="RefSeq" id="WP_344630892.1">
    <property type="nucleotide sequence ID" value="NZ_BAAATJ010000008.1"/>
</dbReference>
<feature type="compositionally biased region" description="Acidic residues" evidence="2">
    <location>
        <begin position="111"/>
        <end position="129"/>
    </location>
</feature>
<evidence type="ECO:0000259" key="4">
    <source>
        <dbReference type="PROSITE" id="PS50937"/>
    </source>
</evidence>
<name>A0ABP5V9B5_9ACTN</name>
<feature type="compositionally biased region" description="Gly residues" evidence="2">
    <location>
        <begin position="90"/>
        <end position="100"/>
    </location>
</feature>
<keyword evidence="1" id="KW-0238">DNA-binding</keyword>
<evidence type="ECO:0000256" key="3">
    <source>
        <dbReference type="SAM" id="Phobius"/>
    </source>
</evidence>
<dbReference type="SUPFAM" id="SSF46955">
    <property type="entry name" value="Putative DNA-binding domain"/>
    <property type="match status" value="1"/>
</dbReference>
<reference evidence="6" key="1">
    <citation type="journal article" date="2019" name="Int. J. Syst. Evol. Microbiol.">
        <title>The Global Catalogue of Microorganisms (GCM) 10K type strain sequencing project: providing services to taxonomists for standard genome sequencing and annotation.</title>
        <authorList>
            <consortium name="The Broad Institute Genomics Platform"/>
            <consortium name="The Broad Institute Genome Sequencing Center for Infectious Disease"/>
            <person name="Wu L."/>
            <person name="Ma J."/>
        </authorList>
    </citation>
    <scope>NUCLEOTIDE SEQUENCE [LARGE SCALE GENOMIC DNA]</scope>
    <source>
        <strain evidence="6">JCM 6921</strain>
    </source>
</reference>